<reference evidence="3" key="1">
    <citation type="journal article" date="2021" name="Nat. Commun.">
        <title>Genetic determinants of endophytism in the Arabidopsis root mycobiome.</title>
        <authorList>
            <person name="Mesny F."/>
            <person name="Miyauchi S."/>
            <person name="Thiergart T."/>
            <person name="Pickel B."/>
            <person name="Atanasova L."/>
            <person name="Karlsson M."/>
            <person name="Huettel B."/>
            <person name="Barry K.W."/>
            <person name="Haridas S."/>
            <person name="Chen C."/>
            <person name="Bauer D."/>
            <person name="Andreopoulos W."/>
            <person name="Pangilinan J."/>
            <person name="LaButti K."/>
            <person name="Riley R."/>
            <person name="Lipzen A."/>
            <person name="Clum A."/>
            <person name="Drula E."/>
            <person name="Henrissat B."/>
            <person name="Kohler A."/>
            <person name="Grigoriev I.V."/>
            <person name="Martin F.M."/>
            <person name="Hacquard S."/>
        </authorList>
    </citation>
    <scope>NUCLEOTIDE SEQUENCE</scope>
    <source>
        <strain evidence="3">MPI-CAGE-AT-0021</strain>
    </source>
</reference>
<feature type="transmembrane region" description="Helical" evidence="1">
    <location>
        <begin position="454"/>
        <end position="476"/>
    </location>
</feature>
<dbReference type="PANTHER" id="PTHR35395">
    <property type="entry name" value="DUF6536 DOMAIN-CONTAINING PROTEIN"/>
    <property type="match status" value="1"/>
</dbReference>
<evidence type="ECO:0000259" key="2">
    <source>
        <dbReference type="Pfam" id="PF20163"/>
    </source>
</evidence>
<dbReference type="Proteomes" id="UP000717696">
    <property type="component" value="Unassembled WGS sequence"/>
</dbReference>
<dbReference type="InterPro" id="IPR046623">
    <property type="entry name" value="DUF6536"/>
</dbReference>
<evidence type="ECO:0000313" key="3">
    <source>
        <dbReference type="EMBL" id="KAH7120280.1"/>
    </source>
</evidence>
<feature type="transmembrane region" description="Helical" evidence="1">
    <location>
        <begin position="123"/>
        <end position="140"/>
    </location>
</feature>
<dbReference type="AlphaFoldDB" id="A0A9P9DIU9"/>
<accession>A0A9P9DIU9</accession>
<keyword evidence="1" id="KW-0812">Transmembrane</keyword>
<dbReference type="EMBL" id="JAGMUU010000028">
    <property type="protein sequence ID" value="KAH7120280.1"/>
    <property type="molecule type" value="Genomic_DNA"/>
</dbReference>
<evidence type="ECO:0000256" key="1">
    <source>
        <dbReference type="SAM" id="Phobius"/>
    </source>
</evidence>
<feature type="transmembrane region" description="Helical" evidence="1">
    <location>
        <begin position="299"/>
        <end position="321"/>
    </location>
</feature>
<feature type="transmembrane region" description="Helical" evidence="1">
    <location>
        <begin position="383"/>
        <end position="405"/>
    </location>
</feature>
<keyword evidence="1" id="KW-0472">Membrane</keyword>
<proteinExistence type="predicted"/>
<organism evidence="3 4">
    <name type="scientific">Dactylonectria estremocensis</name>
    <dbReference type="NCBI Taxonomy" id="1079267"/>
    <lineage>
        <taxon>Eukaryota</taxon>
        <taxon>Fungi</taxon>
        <taxon>Dikarya</taxon>
        <taxon>Ascomycota</taxon>
        <taxon>Pezizomycotina</taxon>
        <taxon>Sordariomycetes</taxon>
        <taxon>Hypocreomycetidae</taxon>
        <taxon>Hypocreales</taxon>
        <taxon>Nectriaceae</taxon>
        <taxon>Dactylonectria</taxon>
    </lineage>
</organism>
<keyword evidence="4" id="KW-1185">Reference proteome</keyword>
<protein>
    <recommendedName>
        <fullName evidence="2">DUF6536 domain-containing protein</fullName>
    </recommendedName>
</protein>
<dbReference type="Pfam" id="PF20163">
    <property type="entry name" value="DUF6536"/>
    <property type="match status" value="1"/>
</dbReference>
<comment type="caution">
    <text evidence="3">The sequence shown here is derived from an EMBL/GenBank/DDBJ whole genome shotgun (WGS) entry which is preliminary data.</text>
</comment>
<sequence>MPSQYLDGWRSGLAWSTSAAALVTIINMAFLCIAIPRVDRSATGGSEWAFFTGDCKTAKRLSTWLHLAINILATMLLAAGNYTAQVLTAPTRHEIDLAHSQQQWLDVGVSSLHNLRKISGKRVTAWMILVLSSVPIHLLYNSVIYLETGVNYYSIYPALWNDLIDPNHRYTDERYKTLRKSLDRFERLENQDCIAGYARKLISERSDVILIIDPLTPDNISDYTEVDGGDPMFSGVNYWICGQSYHVQMASCDVSTVDAKNWMIRAANTQASAEKRLRVESCLSKRTPGHCRLNLSTSMLAVVVGCNIIKLVGLVVTWLCLEKQPLLTLGDVMASFLEHNDPETKDMCLVSRSSGRPLSWQAGSRIWLPTKSHLGASVSRRRYGVTIGLCVLALVAVSYLLAIGVHSLKYSVHKRLGISDLWHTGLGQVSIDTLINIQVDRALSMVLLANLPQLVVSLLYAAVNGMWTAMLVENEWRSYGMRRKGLRTTCPVGDQRKTYWLSLPLSIFFVRLDFYQDNKRLSGNEGTITTCGYSPIAIIFSIVLGSLILIITIMTSLRTIKPSIPPGGTCSAVVSAACHQPEGNDYAAWGLVKWGVVPSNNEGGWSHCCITSWAVDAPERGRTYQ</sequence>
<feature type="transmembrane region" description="Helical" evidence="1">
    <location>
        <begin position="536"/>
        <end position="557"/>
    </location>
</feature>
<name>A0A9P9DIU9_9HYPO</name>
<dbReference type="OrthoDB" id="5429634at2759"/>
<feature type="domain" description="DUF6536" evidence="2">
    <location>
        <begin position="9"/>
        <end position="156"/>
    </location>
</feature>
<gene>
    <name evidence="3" type="ORF">B0J13DRAFT_457311</name>
</gene>
<evidence type="ECO:0000313" key="4">
    <source>
        <dbReference type="Proteomes" id="UP000717696"/>
    </source>
</evidence>
<feature type="transmembrane region" description="Helical" evidence="1">
    <location>
        <begin position="12"/>
        <end position="35"/>
    </location>
</feature>
<dbReference type="PANTHER" id="PTHR35395:SF1">
    <property type="entry name" value="DUF6536 DOMAIN-CONTAINING PROTEIN"/>
    <property type="match status" value="1"/>
</dbReference>
<keyword evidence="1" id="KW-1133">Transmembrane helix</keyword>